<feature type="compositionally biased region" description="Gly residues" evidence="1">
    <location>
        <begin position="85"/>
        <end position="95"/>
    </location>
</feature>
<feature type="region of interest" description="Disordered" evidence="1">
    <location>
        <begin position="46"/>
        <end position="114"/>
    </location>
</feature>
<evidence type="ECO:0000256" key="1">
    <source>
        <dbReference type="SAM" id="MobiDB-lite"/>
    </source>
</evidence>
<dbReference type="Proteomes" id="UP000654922">
    <property type="component" value="Unassembled WGS sequence"/>
</dbReference>
<dbReference type="AlphaFoldDB" id="A0A8H6QDP7"/>
<evidence type="ECO:0000313" key="3">
    <source>
        <dbReference type="Proteomes" id="UP000654922"/>
    </source>
</evidence>
<comment type="caution">
    <text evidence="2">The sequence shown here is derived from an EMBL/GenBank/DDBJ whole genome shotgun (WGS) entry which is preliminary data.</text>
</comment>
<organism evidence="2 3">
    <name type="scientific">Aspergillus felis</name>
    <dbReference type="NCBI Taxonomy" id="1287682"/>
    <lineage>
        <taxon>Eukaryota</taxon>
        <taxon>Fungi</taxon>
        <taxon>Dikarya</taxon>
        <taxon>Ascomycota</taxon>
        <taxon>Pezizomycotina</taxon>
        <taxon>Eurotiomycetes</taxon>
        <taxon>Eurotiomycetidae</taxon>
        <taxon>Eurotiales</taxon>
        <taxon>Aspergillaceae</taxon>
        <taxon>Aspergillus</taxon>
        <taxon>Aspergillus subgen. Fumigati</taxon>
    </lineage>
</organism>
<dbReference type="Gene3D" id="1.10.10.10">
    <property type="entry name" value="Winged helix-like DNA-binding domain superfamily/Winged helix DNA-binding domain"/>
    <property type="match status" value="1"/>
</dbReference>
<gene>
    <name evidence="2" type="ORF">CNMCM5623_002961</name>
</gene>
<feature type="compositionally biased region" description="Basic and acidic residues" evidence="1">
    <location>
        <begin position="56"/>
        <end position="68"/>
    </location>
</feature>
<dbReference type="EMBL" id="JACBAE010001210">
    <property type="protein sequence ID" value="KAF7170554.1"/>
    <property type="molecule type" value="Genomic_DNA"/>
</dbReference>
<dbReference type="InterPro" id="IPR009057">
    <property type="entry name" value="Homeodomain-like_sf"/>
</dbReference>
<reference evidence="2" key="1">
    <citation type="submission" date="2020-06" db="EMBL/GenBank/DDBJ databases">
        <title>Draft genome sequences of strains closely related to Aspergillus parafelis and Aspergillus hiratsukae.</title>
        <authorList>
            <person name="Dos Santos R.A.C."/>
            <person name="Rivero-Menendez O."/>
            <person name="Steenwyk J.L."/>
            <person name="Mead M.E."/>
            <person name="Goldman G.H."/>
            <person name="Alastruey-Izquierdo A."/>
            <person name="Rokas A."/>
        </authorList>
    </citation>
    <scope>NUCLEOTIDE SEQUENCE</scope>
    <source>
        <strain evidence="2">CNM-CM5623</strain>
    </source>
</reference>
<sequence length="114" mass="11932">MGYHPIELRIQVLSLSAFGVESKAIAAGLDIPYRSVQKIIQRAKERGFDPATNPRVKMEYVEDAERSGRPKKGSRVVAAESQAGSGAGAGAGSGSGVEAESEAGNQKSMPEAQT</sequence>
<dbReference type="SUPFAM" id="SSF46689">
    <property type="entry name" value="Homeodomain-like"/>
    <property type="match status" value="1"/>
</dbReference>
<protein>
    <submittedName>
        <fullName evidence="2">Uncharacterized protein</fullName>
    </submittedName>
</protein>
<accession>A0A8H6QDP7</accession>
<evidence type="ECO:0000313" key="2">
    <source>
        <dbReference type="EMBL" id="KAF7170554.1"/>
    </source>
</evidence>
<dbReference type="InterPro" id="IPR036388">
    <property type="entry name" value="WH-like_DNA-bd_sf"/>
</dbReference>
<name>A0A8H6QDP7_9EURO</name>
<proteinExistence type="predicted"/>
<feature type="compositionally biased region" description="Polar residues" evidence="1">
    <location>
        <begin position="105"/>
        <end position="114"/>
    </location>
</feature>
<dbReference type="OrthoDB" id="5415741at2759"/>